<dbReference type="AlphaFoldDB" id="A0A6B0GM22"/>
<feature type="transmembrane region" description="Helical" evidence="1">
    <location>
        <begin position="23"/>
        <end position="42"/>
    </location>
</feature>
<evidence type="ECO:0000313" key="3">
    <source>
        <dbReference type="Proteomes" id="UP000451471"/>
    </source>
</evidence>
<name>A0A6B0GM22_9EURY</name>
<comment type="caution">
    <text evidence="2">The sequence shown here is derived from an EMBL/GenBank/DDBJ whole genome shotgun (WGS) entry which is preliminary data.</text>
</comment>
<dbReference type="RefSeq" id="WP_158205443.1">
    <property type="nucleotide sequence ID" value="NZ_WSZK01000026.1"/>
</dbReference>
<reference evidence="2 3" key="1">
    <citation type="submission" date="2019-12" db="EMBL/GenBank/DDBJ databases">
        <title>Halocatena pleomorpha gen. nov. sp. nov., an extremely halophilic archaeon of family Halobacteriaceae isolated from saltpan soil.</title>
        <authorList>
            <person name="Pal Y."/>
            <person name="Verma A."/>
            <person name="Krishnamurthi S."/>
            <person name="Kumar P."/>
        </authorList>
    </citation>
    <scope>NUCLEOTIDE SEQUENCE [LARGE SCALE GENOMIC DNA]</scope>
    <source>
        <strain evidence="2 3">JCM 16495</strain>
    </source>
</reference>
<keyword evidence="1" id="KW-1133">Transmembrane helix</keyword>
<evidence type="ECO:0000256" key="1">
    <source>
        <dbReference type="SAM" id="Phobius"/>
    </source>
</evidence>
<gene>
    <name evidence="2" type="ORF">GQS65_14990</name>
</gene>
<accession>A0A6B0GM22</accession>
<dbReference type="EMBL" id="WSZK01000026">
    <property type="protein sequence ID" value="MWG35774.1"/>
    <property type="molecule type" value="Genomic_DNA"/>
</dbReference>
<dbReference type="Proteomes" id="UP000451471">
    <property type="component" value="Unassembled WGS sequence"/>
</dbReference>
<keyword evidence="1" id="KW-0812">Transmembrane</keyword>
<proteinExistence type="predicted"/>
<evidence type="ECO:0000313" key="2">
    <source>
        <dbReference type="EMBL" id="MWG35774.1"/>
    </source>
</evidence>
<feature type="transmembrane region" description="Helical" evidence="1">
    <location>
        <begin position="109"/>
        <end position="134"/>
    </location>
</feature>
<sequence length="151" mass="15969">MTRTRNEPWAWLFGRDRRVTDRFLLVVGAVYLAVVLSSHGLGSAPTEPFRSWRYSQGVVVAAVVSVSGLHGYLNDGLVTGVALAYVLLVGVGAAGLVRVGVSPESGANAYVYVLLVLPFAFAAVLGTAGFVVGAGGRRLLRRGREQSPPSR</sequence>
<protein>
    <submittedName>
        <fullName evidence="2">Uncharacterized protein</fullName>
    </submittedName>
</protein>
<keyword evidence="1" id="KW-0472">Membrane</keyword>
<organism evidence="2 3">
    <name type="scientific">Halomarina oriensis</name>
    <dbReference type="NCBI Taxonomy" id="671145"/>
    <lineage>
        <taxon>Archaea</taxon>
        <taxon>Methanobacteriati</taxon>
        <taxon>Methanobacteriota</taxon>
        <taxon>Stenosarchaea group</taxon>
        <taxon>Halobacteria</taxon>
        <taxon>Halobacteriales</taxon>
        <taxon>Natronomonadaceae</taxon>
        <taxon>Halomarina</taxon>
    </lineage>
</organism>
<feature type="transmembrane region" description="Helical" evidence="1">
    <location>
        <begin position="80"/>
        <end position="97"/>
    </location>
</feature>
<feature type="transmembrane region" description="Helical" evidence="1">
    <location>
        <begin position="54"/>
        <end position="73"/>
    </location>
</feature>
<keyword evidence="3" id="KW-1185">Reference proteome</keyword>